<dbReference type="SUPFAM" id="SSF51735">
    <property type="entry name" value="NAD(P)-binding Rossmann-fold domains"/>
    <property type="match status" value="1"/>
</dbReference>
<dbReference type="Gene3D" id="3.40.50.720">
    <property type="entry name" value="NAD(P)-binding Rossmann-like Domain"/>
    <property type="match status" value="1"/>
</dbReference>
<dbReference type="Pfam" id="PF13460">
    <property type="entry name" value="NAD_binding_10"/>
    <property type="match status" value="1"/>
</dbReference>
<evidence type="ECO:0000259" key="1">
    <source>
        <dbReference type="Pfam" id="PF13460"/>
    </source>
</evidence>
<feature type="domain" description="NAD(P)-binding" evidence="1">
    <location>
        <begin position="7"/>
        <end position="113"/>
    </location>
</feature>
<dbReference type="AlphaFoldDB" id="A0A3B7MTG6"/>
<dbReference type="Gene3D" id="3.90.25.10">
    <property type="entry name" value="UDP-galactose 4-epimerase, domain 1"/>
    <property type="match status" value="1"/>
</dbReference>
<dbReference type="InterPro" id="IPR036291">
    <property type="entry name" value="NAD(P)-bd_dom_sf"/>
</dbReference>
<dbReference type="PANTHER" id="PTHR43162">
    <property type="match status" value="1"/>
</dbReference>
<dbReference type="InterPro" id="IPR051604">
    <property type="entry name" value="Ergot_Alk_Oxidoreductase"/>
</dbReference>
<dbReference type="PANTHER" id="PTHR43162:SF1">
    <property type="entry name" value="PRESTALK A DIFFERENTIATION PROTEIN A"/>
    <property type="match status" value="1"/>
</dbReference>
<organism evidence="2 3">
    <name type="scientific">Paraflavitalea soli</name>
    <dbReference type="NCBI Taxonomy" id="2315862"/>
    <lineage>
        <taxon>Bacteria</taxon>
        <taxon>Pseudomonadati</taxon>
        <taxon>Bacteroidota</taxon>
        <taxon>Chitinophagia</taxon>
        <taxon>Chitinophagales</taxon>
        <taxon>Chitinophagaceae</taxon>
        <taxon>Paraflavitalea</taxon>
    </lineage>
</organism>
<dbReference type="InterPro" id="IPR016040">
    <property type="entry name" value="NAD(P)-bd_dom"/>
</dbReference>
<sequence length="295" mass="30852">MNYVITGGAGHISKPLAETLLAAGHQVTVIGRNAANLQELVNKGAKTAIGTVEDIAFLTAAFTGADAIYLMNPPNYTSTNVKATLEQVGKNYAAAVKAAGVKNVVNLSSIGAHLPDGTGPITGLHRAEAFLDAIPGINVLHLRPAYFYYNLYANLGLIKQAGIMGSNFSIPANKFPIVDPTDIAAVAAAALLKLDFKGSSVRYIASDEVGTDDIAAAVAKALGKPGLPWVTFPDDQAKAGMVQAGLTEDLADNYIEMGHSMGSGKAFEEYWKNRPVLGKVKLADFAKAFAAAYNA</sequence>
<evidence type="ECO:0000313" key="2">
    <source>
        <dbReference type="EMBL" id="AXY77408.1"/>
    </source>
</evidence>
<keyword evidence="3" id="KW-1185">Reference proteome</keyword>
<name>A0A3B7MTG6_9BACT</name>
<dbReference type="OrthoDB" id="2149806at2"/>
<dbReference type="Proteomes" id="UP000263900">
    <property type="component" value="Chromosome"/>
</dbReference>
<accession>A0A3B7MTG6</accession>
<dbReference type="EMBL" id="CP032157">
    <property type="protein sequence ID" value="AXY77408.1"/>
    <property type="molecule type" value="Genomic_DNA"/>
</dbReference>
<evidence type="ECO:0000313" key="3">
    <source>
        <dbReference type="Proteomes" id="UP000263900"/>
    </source>
</evidence>
<dbReference type="KEGG" id="pseg:D3H65_27015"/>
<reference evidence="2 3" key="1">
    <citation type="submission" date="2018-09" db="EMBL/GenBank/DDBJ databases">
        <title>Genome sequencing of strain 6GH32-13.</title>
        <authorList>
            <person name="Weon H.-Y."/>
            <person name="Heo J."/>
            <person name="Kwon S.-W."/>
        </authorList>
    </citation>
    <scope>NUCLEOTIDE SEQUENCE [LARGE SCALE GENOMIC DNA]</scope>
    <source>
        <strain evidence="2 3">5GH32-13</strain>
    </source>
</reference>
<protein>
    <submittedName>
        <fullName evidence="2">NAD-dependent epimerase/dehydratase family protein</fullName>
    </submittedName>
</protein>
<dbReference type="RefSeq" id="WP_119053284.1">
    <property type="nucleotide sequence ID" value="NZ_CP032157.1"/>
</dbReference>
<proteinExistence type="predicted"/>
<gene>
    <name evidence="2" type="ORF">D3H65_27015</name>
</gene>